<reference evidence="2 3" key="1">
    <citation type="submission" date="2020-07" db="EMBL/GenBank/DDBJ databases">
        <title>Draft genome and description of Corynebacterium haemomassiliense strain Marseile-Q3615 sp. nov.</title>
        <authorList>
            <person name="Boxberger M."/>
            <person name="La Scola B."/>
        </authorList>
    </citation>
    <scope>NUCLEOTIDE SEQUENCE [LARGE SCALE GENOMIC DNA]</scope>
    <source>
        <strain evidence="2 3">Marseille-Q3615</strain>
    </source>
</reference>
<dbReference type="GO" id="GO:0016887">
    <property type="term" value="F:ATP hydrolysis activity"/>
    <property type="evidence" value="ECO:0007669"/>
    <property type="project" value="InterPro"/>
</dbReference>
<dbReference type="Gene3D" id="3.40.50.300">
    <property type="entry name" value="P-loop containing nucleotide triphosphate hydrolases"/>
    <property type="match status" value="1"/>
</dbReference>
<evidence type="ECO:0000259" key="1">
    <source>
        <dbReference type="Pfam" id="PF00005"/>
    </source>
</evidence>
<dbReference type="PANTHER" id="PTHR46743">
    <property type="entry name" value="TEICHOIC ACIDS EXPORT ATP-BINDING PROTEIN TAGH"/>
    <property type="match status" value="1"/>
</dbReference>
<keyword evidence="2" id="KW-0547">Nucleotide-binding</keyword>
<dbReference type="GO" id="GO:0005524">
    <property type="term" value="F:ATP binding"/>
    <property type="evidence" value="ECO:0007669"/>
    <property type="project" value="UniProtKB-KW"/>
</dbReference>
<dbReference type="AlphaFoldDB" id="A0A7W2EAI5"/>
<sequence length="81" mass="8484">MNAGLLVLCDFTRGRYRVNALKDVSLVATSGETVGIIGLNGSGKSTLLRIIAGAEEPTSGEVMVKSRPMLLGVSPVLRGRI</sequence>
<proteinExistence type="predicted"/>
<name>A0A7W2EAI5_9CORY</name>
<protein>
    <submittedName>
        <fullName evidence="2">ABC transporter ATP-binding protein</fullName>
    </submittedName>
</protein>
<comment type="caution">
    <text evidence="2">The sequence shown here is derived from an EMBL/GenBank/DDBJ whole genome shotgun (WGS) entry which is preliminary data.</text>
</comment>
<dbReference type="PANTHER" id="PTHR46743:SF2">
    <property type="entry name" value="TEICHOIC ACIDS EXPORT ATP-BINDING PROTEIN TAGH"/>
    <property type="match status" value="1"/>
</dbReference>
<dbReference type="Proteomes" id="UP000523682">
    <property type="component" value="Unassembled WGS sequence"/>
</dbReference>
<organism evidence="2 3">
    <name type="scientific">Corynebacterium haemomassiliense</name>
    <dbReference type="NCBI Taxonomy" id="2754726"/>
    <lineage>
        <taxon>Bacteria</taxon>
        <taxon>Bacillati</taxon>
        <taxon>Actinomycetota</taxon>
        <taxon>Actinomycetes</taxon>
        <taxon>Mycobacteriales</taxon>
        <taxon>Corynebacteriaceae</taxon>
        <taxon>Corynebacterium</taxon>
    </lineage>
</organism>
<evidence type="ECO:0000313" key="3">
    <source>
        <dbReference type="Proteomes" id="UP000523682"/>
    </source>
</evidence>
<feature type="domain" description="ABC transporter" evidence="1">
    <location>
        <begin position="21"/>
        <end position="70"/>
    </location>
</feature>
<dbReference type="InterPro" id="IPR027417">
    <property type="entry name" value="P-loop_NTPase"/>
</dbReference>
<dbReference type="InterPro" id="IPR003439">
    <property type="entry name" value="ABC_transporter-like_ATP-bd"/>
</dbReference>
<gene>
    <name evidence="2" type="ORF">H0193_05040</name>
</gene>
<accession>A0A7W2EAI5</accession>
<dbReference type="EMBL" id="JACDTZ010000001">
    <property type="protein sequence ID" value="MBA5244186.1"/>
    <property type="molecule type" value="Genomic_DNA"/>
</dbReference>
<dbReference type="Pfam" id="PF00005">
    <property type="entry name" value="ABC_tran"/>
    <property type="match status" value="1"/>
</dbReference>
<dbReference type="RefSeq" id="WP_181888840.1">
    <property type="nucleotide sequence ID" value="NZ_JACDTZ010000001.1"/>
</dbReference>
<evidence type="ECO:0000313" key="2">
    <source>
        <dbReference type="EMBL" id="MBA5244186.1"/>
    </source>
</evidence>
<dbReference type="SUPFAM" id="SSF52540">
    <property type="entry name" value="P-loop containing nucleoside triphosphate hydrolases"/>
    <property type="match status" value="1"/>
</dbReference>
<keyword evidence="2" id="KW-0067">ATP-binding</keyword>
<dbReference type="InterPro" id="IPR050683">
    <property type="entry name" value="Bact_Polysacc_Export_ATP-bd"/>
</dbReference>
<keyword evidence="3" id="KW-1185">Reference proteome</keyword>